<proteinExistence type="predicted"/>
<evidence type="ECO:0000313" key="3">
    <source>
        <dbReference type="Proteomes" id="UP001161017"/>
    </source>
</evidence>
<name>A0AA43QNA8_9LECA</name>
<dbReference type="Proteomes" id="UP001161017">
    <property type="component" value="Unassembled WGS sequence"/>
</dbReference>
<comment type="caution">
    <text evidence="2">The sequence shown here is derived from an EMBL/GenBank/DDBJ whole genome shotgun (WGS) entry which is preliminary data.</text>
</comment>
<accession>A0AA43QNA8</accession>
<keyword evidence="3" id="KW-1185">Reference proteome</keyword>
<gene>
    <name evidence="2" type="ORF">OHK93_007126</name>
</gene>
<feature type="region of interest" description="Disordered" evidence="1">
    <location>
        <begin position="140"/>
        <end position="228"/>
    </location>
</feature>
<sequence>MAATQDLDHNLERLPAMLNLVLIQTGKILRDPELHNPQNASLTRRRISEFVQPANENFHAALDNIEEEITKAKAVIERDMSKIRRKRAEKQRQANSRASQDQAMTEAIQAKPIDPSNGMPDKQVDGQTHEVADGQDITMSDALDVSGGGVTGNEQQRSDLAEPSSGKMPVVSLEGMPQDSQNTAGLAISMPDDTETKNSQPVNEPAPSQTLPSGTIADLGNTTNQADDPNKIEEEINFDALFNDTEEVPQDGPLDFDFDFTTGEDATQDMMNGTGLEGVDMTSADIANALPSTSEDLNSLLPGLESFVNDTDVAANKAPNSNPPPRDQTQSEQLNGNGGDMQATTQPSLDNGGLDDFFSGANFDNTEGAGNPDSNLFGDDSFGQMEDFSDDWWKDT</sequence>
<feature type="compositionally biased region" description="Polar residues" evidence="1">
    <location>
        <begin position="93"/>
        <end position="103"/>
    </location>
</feature>
<reference evidence="2" key="1">
    <citation type="journal article" date="2023" name="Genome Biol. Evol.">
        <title>First Whole Genome Sequence and Flow Cytometry Genome Size Data for the Lichen-Forming Fungus Ramalina farinacea (Ascomycota).</title>
        <authorList>
            <person name="Llewellyn T."/>
            <person name="Mian S."/>
            <person name="Hill R."/>
            <person name="Leitch I.J."/>
            <person name="Gaya E."/>
        </authorList>
    </citation>
    <scope>NUCLEOTIDE SEQUENCE</scope>
    <source>
        <strain evidence="2">LIQ254RAFAR</strain>
    </source>
</reference>
<dbReference type="EMBL" id="JAPUFD010000006">
    <property type="protein sequence ID" value="MDI1487853.1"/>
    <property type="molecule type" value="Genomic_DNA"/>
</dbReference>
<evidence type="ECO:0000313" key="2">
    <source>
        <dbReference type="EMBL" id="MDI1487853.1"/>
    </source>
</evidence>
<feature type="region of interest" description="Disordered" evidence="1">
    <location>
        <begin position="314"/>
        <end position="396"/>
    </location>
</feature>
<evidence type="ECO:0000256" key="1">
    <source>
        <dbReference type="SAM" id="MobiDB-lite"/>
    </source>
</evidence>
<feature type="region of interest" description="Disordered" evidence="1">
    <location>
        <begin position="84"/>
        <end position="104"/>
    </location>
</feature>
<organism evidence="2 3">
    <name type="scientific">Ramalina farinacea</name>
    <dbReference type="NCBI Taxonomy" id="258253"/>
    <lineage>
        <taxon>Eukaryota</taxon>
        <taxon>Fungi</taxon>
        <taxon>Dikarya</taxon>
        <taxon>Ascomycota</taxon>
        <taxon>Pezizomycotina</taxon>
        <taxon>Lecanoromycetes</taxon>
        <taxon>OSLEUM clade</taxon>
        <taxon>Lecanoromycetidae</taxon>
        <taxon>Lecanorales</taxon>
        <taxon>Lecanorineae</taxon>
        <taxon>Ramalinaceae</taxon>
        <taxon>Ramalina</taxon>
    </lineage>
</organism>
<dbReference type="AlphaFoldDB" id="A0AA43QNA8"/>
<feature type="compositionally biased region" description="Polar residues" evidence="1">
    <location>
        <begin position="197"/>
        <end position="213"/>
    </location>
</feature>
<protein>
    <submittedName>
        <fullName evidence="2">Uncharacterized protein</fullName>
    </submittedName>
</protein>